<reference evidence="2" key="2">
    <citation type="journal article" date="2011" name="Proc. Natl. Acad. Sci. U.S.A.">
        <title>Obligate biotrophy features unraveled by the genomic analysis of rust fungi.</title>
        <authorList>
            <person name="Duplessis S."/>
            <person name="Cuomo C.A."/>
            <person name="Lin Y.-C."/>
            <person name="Aerts A."/>
            <person name="Tisserant E."/>
            <person name="Veneault-Fourrey C."/>
            <person name="Joly D.L."/>
            <person name="Hacquard S."/>
            <person name="Amselem J."/>
            <person name="Cantarel B.L."/>
            <person name="Chiu R."/>
            <person name="Coutinho P.M."/>
            <person name="Feau N."/>
            <person name="Field M."/>
            <person name="Frey P."/>
            <person name="Gelhaye E."/>
            <person name="Goldberg J."/>
            <person name="Grabherr M.G."/>
            <person name="Kodira C.D."/>
            <person name="Kohler A."/>
            <person name="Kuees U."/>
            <person name="Lindquist E.A."/>
            <person name="Lucas S.M."/>
            <person name="Mago R."/>
            <person name="Mauceli E."/>
            <person name="Morin E."/>
            <person name="Murat C."/>
            <person name="Pangilinan J.L."/>
            <person name="Park R."/>
            <person name="Pearson M."/>
            <person name="Quesneville H."/>
            <person name="Rouhier N."/>
            <person name="Sakthikumar S."/>
            <person name="Salamov A.A."/>
            <person name="Schmutz J."/>
            <person name="Selles B."/>
            <person name="Shapiro H."/>
            <person name="Tanguay P."/>
            <person name="Tuskan G.A."/>
            <person name="Henrissat B."/>
            <person name="Van de Peer Y."/>
            <person name="Rouze P."/>
            <person name="Ellis J.G."/>
            <person name="Dodds P.N."/>
            <person name="Schein J.E."/>
            <person name="Zhong S."/>
            <person name="Hamelin R.C."/>
            <person name="Grigoriev I.V."/>
            <person name="Szabo L.J."/>
            <person name="Martin F."/>
        </authorList>
    </citation>
    <scope>NUCLEOTIDE SEQUENCE [LARGE SCALE GENOMIC DNA]</scope>
    <source>
        <strain evidence="2">CRL 75-36-700-3 / race SCCL</strain>
    </source>
</reference>
<dbReference type="KEGG" id="pgr:PGTG_00434"/>
<accession>E3JQB4</accession>
<dbReference type="AlphaFoldDB" id="E3JQB4"/>
<sequence length="132" mass="14619">MPLSDHTSWSDVLLSVLMMSGMDRLVLPPALEPSYNSPSSRSVSHDGVGNELCKTINQVLTDQNGPMAPDRRPHAIRSEYTARAHMGKCRVHGLHFEFLGLSNPGMSWDLQIVEPSNEAHAADGSGYRYRRC</sequence>
<name>E3JQB4_PUCGT</name>
<dbReference type="VEuPathDB" id="FungiDB:PGTG_00434"/>
<dbReference type="HOGENOM" id="CLU_1918094_0_0_1"/>
<dbReference type="OrthoDB" id="10376328at2759"/>
<reference key="1">
    <citation type="submission" date="2007-01" db="EMBL/GenBank/DDBJ databases">
        <title>The Genome Sequence of Puccinia graminis f. sp. tritici Strain CRL 75-36-700-3.</title>
        <authorList>
            <consortium name="The Broad Institute Genome Sequencing Platform"/>
            <person name="Birren B."/>
            <person name="Lander E."/>
            <person name="Galagan J."/>
            <person name="Nusbaum C."/>
            <person name="Devon K."/>
            <person name="Cuomo C."/>
            <person name="Jaffe D."/>
            <person name="Butler J."/>
            <person name="Alvarez P."/>
            <person name="Gnerre S."/>
            <person name="Grabherr M."/>
            <person name="Mauceli E."/>
            <person name="Brockman W."/>
            <person name="Young S."/>
            <person name="LaButti K."/>
            <person name="Sykes S."/>
            <person name="DeCaprio D."/>
            <person name="Crawford M."/>
            <person name="Koehrsen M."/>
            <person name="Engels R."/>
            <person name="Montgomery P."/>
            <person name="Pearson M."/>
            <person name="Howarth C."/>
            <person name="Larson L."/>
            <person name="White J."/>
            <person name="Zeng Q."/>
            <person name="Kodira C."/>
            <person name="Yandava C."/>
            <person name="Alvarado L."/>
            <person name="O'Leary S."/>
            <person name="Szabo L."/>
            <person name="Dean R."/>
            <person name="Schein J."/>
        </authorList>
    </citation>
    <scope>NUCLEOTIDE SEQUENCE</scope>
    <source>
        <strain>CRL 75-36-700-3</strain>
    </source>
</reference>
<dbReference type="EMBL" id="DS178262">
    <property type="protein sequence ID" value="EFP74478.2"/>
    <property type="molecule type" value="Genomic_DNA"/>
</dbReference>
<gene>
    <name evidence="1" type="ORF">PGTG_00434</name>
</gene>
<dbReference type="GeneID" id="10528213"/>
<protein>
    <submittedName>
        <fullName evidence="1">Uncharacterized protein</fullName>
    </submittedName>
</protein>
<evidence type="ECO:0000313" key="2">
    <source>
        <dbReference type="Proteomes" id="UP000008783"/>
    </source>
</evidence>
<evidence type="ECO:0000313" key="1">
    <source>
        <dbReference type="EMBL" id="EFP74478.2"/>
    </source>
</evidence>
<dbReference type="Proteomes" id="UP000008783">
    <property type="component" value="Unassembled WGS sequence"/>
</dbReference>
<keyword evidence="2" id="KW-1185">Reference proteome</keyword>
<dbReference type="RefSeq" id="XP_003307484.2">
    <property type="nucleotide sequence ID" value="XM_003307436.2"/>
</dbReference>
<dbReference type="InParanoid" id="E3JQB4"/>
<proteinExistence type="predicted"/>
<organism evidence="1 2">
    <name type="scientific">Puccinia graminis f. sp. tritici (strain CRL 75-36-700-3 / race SCCL)</name>
    <name type="common">Black stem rust fungus</name>
    <dbReference type="NCBI Taxonomy" id="418459"/>
    <lineage>
        <taxon>Eukaryota</taxon>
        <taxon>Fungi</taxon>
        <taxon>Dikarya</taxon>
        <taxon>Basidiomycota</taxon>
        <taxon>Pucciniomycotina</taxon>
        <taxon>Pucciniomycetes</taxon>
        <taxon>Pucciniales</taxon>
        <taxon>Pucciniaceae</taxon>
        <taxon>Puccinia</taxon>
    </lineage>
</organism>